<keyword evidence="3" id="KW-0808">Transferase</keyword>
<gene>
    <name evidence="3" type="ORF">BECKMB1821G_GA0114241_10692</name>
    <name evidence="4" type="ORF">BECKMB1821H_GA0114242_10653</name>
</gene>
<keyword evidence="3" id="KW-0548">Nucleotidyltransferase</keyword>
<dbReference type="CDD" id="cd01651">
    <property type="entry name" value="RT_G2_intron"/>
    <property type="match status" value="1"/>
</dbReference>
<dbReference type="InterPro" id="IPR043502">
    <property type="entry name" value="DNA/RNA_pol_sf"/>
</dbReference>
<dbReference type="AlphaFoldDB" id="A0A450XMW7"/>
<evidence type="ECO:0000313" key="3">
    <source>
        <dbReference type="EMBL" id="VFK30655.1"/>
    </source>
</evidence>
<organism evidence="3">
    <name type="scientific">Candidatus Kentrum sp. MB</name>
    <dbReference type="NCBI Taxonomy" id="2138164"/>
    <lineage>
        <taxon>Bacteria</taxon>
        <taxon>Pseudomonadati</taxon>
        <taxon>Pseudomonadota</taxon>
        <taxon>Gammaproteobacteria</taxon>
        <taxon>Candidatus Kentrum</taxon>
    </lineage>
</organism>
<dbReference type="InterPro" id="IPR051083">
    <property type="entry name" value="GrpII_Intron_Splice-Mob/Def"/>
</dbReference>
<dbReference type="PROSITE" id="PS50878">
    <property type="entry name" value="RT_POL"/>
    <property type="match status" value="1"/>
</dbReference>
<comment type="similarity">
    <text evidence="1">Belongs to the bacterial reverse transcriptase family.</text>
</comment>
<dbReference type="InterPro" id="IPR000477">
    <property type="entry name" value="RT_dom"/>
</dbReference>
<accession>A0A450XMW7</accession>
<dbReference type="PANTHER" id="PTHR34047:SF8">
    <property type="entry name" value="PROTEIN YKFC"/>
    <property type="match status" value="1"/>
</dbReference>
<feature type="domain" description="Reverse transcriptase" evidence="2">
    <location>
        <begin position="53"/>
        <end position="189"/>
    </location>
</feature>
<keyword evidence="3" id="KW-0695">RNA-directed DNA polymerase</keyword>
<protein>
    <submittedName>
        <fullName evidence="3">Group II intron reverse transcriptase/maturase</fullName>
    </submittedName>
</protein>
<dbReference type="Pfam" id="PF00078">
    <property type="entry name" value="RVT_1"/>
    <property type="match status" value="1"/>
</dbReference>
<evidence type="ECO:0000256" key="1">
    <source>
        <dbReference type="ARBA" id="ARBA00034120"/>
    </source>
</evidence>
<evidence type="ECO:0000259" key="2">
    <source>
        <dbReference type="PROSITE" id="PS50878"/>
    </source>
</evidence>
<dbReference type="SUPFAM" id="SSF56672">
    <property type="entry name" value="DNA/RNA polymerases"/>
    <property type="match status" value="1"/>
</dbReference>
<name>A0A450XMW7_9GAMM</name>
<evidence type="ECO:0000313" key="4">
    <source>
        <dbReference type="EMBL" id="VFK76600.1"/>
    </source>
</evidence>
<dbReference type="EMBL" id="CAADGH010000065">
    <property type="protein sequence ID" value="VFK76600.1"/>
    <property type="molecule type" value="Genomic_DNA"/>
</dbReference>
<sequence length="189" mass="21482">MKLKVHSLTGRITPVLMLKAFKNVKRNREAAGIDKISIQMFEANLLDNLNALMRELKTRGTFQPKPLRRVFIPKGKGKMRPLGIPAVRDRVAQEVLRQLLSPIFEPLFHEDSFGFRPKHNCHLALERVLDLWRQGYNVVLDADIQGFFDNIPHSVIMTGLANVVADGRDILGLGSDWWNAFYGPRVIGN</sequence>
<proteinExistence type="inferred from homology"/>
<reference evidence="3" key="1">
    <citation type="submission" date="2019-02" db="EMBL/GenBank/DDBJ databases">
        <authorList>
            <person name="Gruber-Vodicka R. H."/>
            <person name="Seah K. B. B."/>
        </authorList>
    </citation>
    <scope>NUCLEOTIDE SEQUENCE</scope>
    <source>
        <strain evidence="3">BECK_BZ197</strain>
        <strain evidence="4">BECK_BZ198</strain>
    </source>
</reference>
<dbReference type="GO" id="GO:0003964">
    <property type="term" value="F:RNA-directed DNA polymerase activity"/>
    <property type="evidence" value="ECO:0007669"/>
    <property type="project" value="UniProtKB-KW"/>
</dbReference>
<dbReference type="PANTHER" id="PTHR34047">
    <property type="entry name" value="NUCLEAR INTRON MATURASE 1, MITOCHONDRIAL-RELATED"/>
    <property type="match status" value="1"/>
</dbReference>
<dbReference type="EMBL" id="CAADFO010000069">
    <property type="protein sequence ID" value="VFK30655.1"/>
    <property type="molecule type" value="Genomic_DNA"/>
</dbReference>